<feature type="chain" id="PRO_5046018591" description="Murein L,D-transpeptidase catalytic domain family protein" evidence="1">
    <location>
        <begin position="26"/>
        <end position="273"/>
    </location>
</feature>
<dbReference type="EMBL" id="OU015430">
    <property type="protein sequence ID" value="CAG4969044.1"/>
    <property type="molecule type" value="Genomic_DNA"/>
</dbReference>
<evidence type="ECO:0008006" key="4">
    <source>
        <dbReference type="Google" id="ProtNLM"/>
    </source>
</evidence>
<dbReference type="Pfam" id="PF13645">
    <property type="entry name" value="YkuD_2"/>
    <property type="match status" value="1"/>
</dbReference>
<evidence type="ECO:0000313" key="3">
    <source>
        <dbReference type="Proteomes" id="UP000680116"/>
    </source>
</evidence>
<sequence>MVRTHPLRVLSRAAVVLAVATIAGCGSTPDPVDAAVRPAPVPATRTVEVPRPHAPTLAERLALAAPSADPQVIELALEAQRCATLDGQIGSVERLAVIDYSRPSTEQRLWVFDLTAADLLYSEHVAHGKYSGGNMTTEFSNSEGSLMSSLGLFRTAETYVGGNGYSLRMDGLEPGFNDRARERLIVMHGADYVDPRQALQQGRLGRSFGCPAVRGEIAQELIDTLKDGQLLFAYYPDSQWLEGSRFLGCDSAGAGAVASVASKAARGVSRAAE</sequence>
<organism evidence="2 3">
    <name type="scientific">Novilysobacter luteus</name>
    <dbReference type="NCBI Taxonomy" id="2822368"/>
    <lineage>
        <taxon>Bacteria</taxon>
        <taxon>Pseudomonadati</taxon>
        <taxon>Pseudomonadota</taxon>
        <taxon>Gammaproteobacteria</taxon>
        <taxon>Lysobacterales</taxon>
        <taxon>Lysobacteraceae</taxon>
        <taxon>Novilysobacter</taxon>
    </lineage>
</organism>
<reference evidence="2 3" key="1">
    <citation type="submission" date="2021-04" db="EMBL/GenBank/DDBJ databases">
        <authorList>
            <person name="Rodrigo-Torres L."/>
            <person name="Arahal R. D."/>
            <person name="Lucena T."/>
        </authorList>
    </citation>
    <scope>NUCLEOTIDE SEQUENCE [LARGE SCALE GENOMIC DNA]</scope>
    <source>
        <strain evidence="2 3">CECT 30171</strain>
    </source>
</reference>
<accession>A0ABM8UCU0</accession>
<dbReference type="InterPro" id="IPR032676">
    <property type="entry name" value="YkuD_2"/>
</dbReference>
<dbReference type="PANTHER" id="PTHR38477">
    <property type="entry name" value="HYPOTHETICAL EXPORTED PROTEIN"/>
    <property type="match status" value="1"/>
</dbReference>
<feature type="signal peptide" evidence="1">
    <location>
        <begin position="1"/>
        <end position="25"/>
    </location>
</feature>
<keyword evidence="1" id="KW-0732">Signal</keyword>
<evidence type="ECO:0000313" key="2">
    <source>
        <dbReference type="EMBL" id="CAG4969044.1"/>
    </source>
</evidence>
<gene>
    <name evidence="2" type="ORF">LYB30171_00405</name>
</gene>
<dbReference type="PANTHER" id="PTHR38477:SF1">
    <property type="entry name" value="MUREIN L,D-TRANSPEPTIDASE CATALYTIC DOMAIN FAMILY PROTEIN"/>
    <property type="match status" value="1"/>
</dbReference>
<dbReference type="RefSeq" id="WP_215219416.1">
    <property type="nucleotide sequence ID" value="NZ_OU015430.1"/>
</dbReference>
<keyword evidence="3" id="KW-1185">Reference proteome</keyword>
<evidence type="ECO:0000256" key="1">
    <source>
        <dbReference type="SAM" id="SignalP"/>
    </source>
</evidence>
<name>A0ABM8UCU0_9GAMM</name>
<protein>
    <recommendedName>
        <fullName evidence="4">Murein L,D-transpeptidase catalytic domain family protein</fullName>
    </recommendedName>
</protein>
<proteinExistence type="predicted"/>
<dbReference type="Proteomes" id="UP000680116">
    <property type="component" value="Chromosome"/>
</dbReference>